<evidence type="ECO:0000313" key="1">
    <source>
        <dbReference type="EMBL" id="RWW92339.1"/>
    </source>
</evidence>
<sequence>MSTDIKNKTAYLLGNLYVNDDTIEVALVLWASSDSYIYGKLNMLINNGNKAIIFSYYNSQKPELSDNEKMNAEVPIRFSIEKPKEWKSGDVIRVMYINEYDTKTFYELTSYFETRLNKFGYREMDDEGHKKFNAGWNVLHPGNKVFDAGGETPSRLPRFTKRDGIFTLMRR</sequence>
<evidence type="ECO:0000313" key="2">
    <source>
        <dbReference type="Proteomes" id="UP000287527"/>
    </source>
</evidence>
<dbReference type="AlphaFoldDB" id="A0A444GMW8"/>
<reference evidence="1 2" key="1">
    <citation type="submission" date="2019-01" db="EMBL/GenBank/DDBJ databases">
        <title>Flavobacterium sp. nov.,isolated from freshwater.</title>
        <authorList>
            <person name="Zhang R."/>
            <person name="Du Z.-J."/>
        </authorList>
    </citation>
    <scope>NUCLEOTIDE SEQUENCE [LARGE SCALE GENOMIC DNA]</scope>
    <source>
        <strain evidence="1 2">1E403</strain>
    </source>
</reference>
<organism evidence="1 2">
    <name type="scientific">Flavobacterium cerinum</name>
    <dbReference type="NCBI Taxonomy" id="2502784"/>
    <lineage>
        <taxon>Bacteria</taxon>
        <taxon>Pseudomonadati</taxon>
        <taxon>Bacteroidota</taxon>
        <taxon>Flavobacteriia</taxon>
        <taxon>Flavobacteriales</taxon>
        <taxon>Flavobacteriaceae</taxon>
        <taxon>Flavobacterium</taxon>
    </lineage>
</organism>
<keyword evidence="2" id="KW-1185">Reference proteome</keyword>
<dbReference type="Proteomes" id="UP000287527">
    <property type="component" value="Unassembled WGS sequence"/>
</dbReference>
<comment type="caution">
    <text evidence="1">The sequence shown here is derived from an EMBL/GenBank/DDBJ whole genome shotgun (WGS) entry which is preliminary data.</text>
</comment>
<dbReference type="EMBL" id="SBII01000012">
    <property type="protein sequence ID" value="RWW92339.1"/>
    <property type="molecule type" value="Genomic_DNA"/>
</dbReference>
<gene>
    <name evidence="1" type="ORF">EPI11_15625</name>
</gene>
<accession>A0A444GMW8</accession>
<protein>
    <submittedName>
        <fullName evidence="1">Uncharacterized protein</fullName>
    </submittedName>
</protein>
<dbReference type="RefSeq" id="WP_128390920.1">
    <property type="nucleotide sequence ID" value="NZ_SBII01000012.1"/>
</dbReference>
<proteinExistence type="predicted"/>
<dbReference type="OrthoDB" id="1251794at2"/>
<name>A0A444GMW8_9FLAO</name>